<reference evidence="2" key="1">
    <citation type="submission" date="2013-07" db="EMBL/GenBank/DDBJ databases">
        <title>The genome of an arbuscular mycorrhizal fungus provides insights into the evolution of the oldest plant symbiosis.</title>
        <authorList>
            <consortium name="DOE Joint Genome Institute"/>
            <person name="Tisserant E."/>
            <person name="Malbreil M."/>
            <person name="Kuo A."/>
            <person name="Kohler A."/>
            <person name="Symeonidi A."/>
            <person name="Balestrini R."/>
            <person name="Charron P."/>
            <person name="Duensing N."/>
            <person name="Frei-dit-Frey N."/>
            <person name="Gianinazzi-Pearson V."/>
            <person name="Gilbert B."/>
            <person name="Handa Y."/>
            <person name="Hijri M."/>
            <person name="Kaul R."/>
            <person name="Kawaguchi M."/>
            <person name="Krajinski F."/>
            <person name="Lammers P."/>
            <person name="Lapierre D."/>
            <person name="Masclaux F.G."/>
            <person name="Murat C."/>
            <person name="Morin E."/>
            <person name="Ndikumana S."/>
            <person name="Pagni M."/>
            <person name="Petitpierre D."/>
            <person name="Requena N."/>
            <person name="Rosikiewicz P."/>
            <person name="Riley R."/>
            <person name="Saito K."/>
            <person name="San Clemente H."/>
            <person name="Shapiro H."/>
            <person name="van Tuinen D."/>
            <person name="Becard G."/>
            <person name="Bonfante P."/>
            <person name="Paszkowski U."/>
            <person name="Shachar-Hill Y."/>
            <person name="Young J.P."/>
            <person name="Sanders I.R."/>
            <person name="Henrissat B."/>
            <person name="Rensing S.A."/>
            <person name="Grigoriev I.V."/>
            <person name="Corradi N."/>
            <person name="Roux C."/>
            <person name="Martin F."/>
        </authorList>
    </citation>
    <scope>NUCLEOTIDE SEQUENCE</scope>
    <source>
        <strain evidence="2">DAOM 197198</strain>
    </source>
</reference>
<dbReference type="VEuPathDB" id="FungiDB:RhiirFUN_014077"/>
<dbReference type="AlphaFoldDB" id="U9UER5"/>
<sequence>MPDNVKNNETEHENDHEQEHEQELDILEDLDANTWVTSGEMQNLPTEKPTLSVHANRDISFDPPIMDKKLWNSMFKPAKKQDKNIRRVIYKVSSAIRPIDNTLRMVYASKPESTDGETYKTWLQMEQTVLNSRALILDALSFANELRREQALKATISPNYQRPIGKEEDNFPRTLRFLEEQIQYLFQTSKSISEMDSTLGDTISLTPAQFQENATEELTDTRPNEPVSPPTR</sequence>
<feature type="compositionally biased region" description="Basic and acidic residues" evidence="1">
    <location>
        <begin position="1"/>
        <end position="23"/>
    </location>
</feature>
<evidence type="ECO:0000256" key="1">
    <source>
        <dbReference type="SAM" id="MobiDB-lite"/>
    </source>
</evidence>
<protein>
    <submittedName>
        <fullName evidence="2">Uncharacterized protein</fullName>
    </submittedName>
</protein>
<gene>
    <name evidence="2" type="ORF">GLOINDRAFT_21005</name>
</gene>
<evidence type="ECO:0000313" key="2">
    <source>
        <dbReference type="EMBL" id="ESA18157.1"/>
    </source>
</evidence>
<feature type="region of interest" description="Disordered" evidence="1">
    <location>
        <begin position="1"/>
        <end position="24"/>
    </location>
</feature>
<dbReference type="EMBL" id="KI279481">
    <property type="protein sequence ID" value="ESA18157.1"/>
    <property type="molecule type" value="Genomic_DNA"/>
</dbReference>
<accession>U9UER5</accession>
<name>U9UER5_RHIID</name>
<proteinExistence type="predicted"/>
<organism evidence="2">
    <name type="scientific">Rhizophagus irregularis (strain DAOM 181602 / DAOM 197198 / MUCL 43194)</name>
    <name type="common">Arbuscular mycorrhizal fungus</name>
    <name type="synonym">Glomus intraradices</name>
    <dbReference type="NCBI Taxonomy" id="747089"/>
    <lineage>
        <taxon>Eukaryota</taxon>
        <taxon>Fungi</taxon>
        <taxon>Fungi incertae sedis</taxon>
        <taxon>Mucoromycota</taxon>
        <taxon>Glomeromycotina</taxon>
        <taxon>Glomeromycetes</taxon>
        <taxon>Glomerales</taxon>
        <taxon>Glomeraceae</taxon>
        <taxon>Rhizophagus</taxon>
    </lineage>
</organism>
<dbReference type="HOGENOM" id="CLU_093246_0_0_1"/>
<feature type="region of interest" description="Disordered" evidence="1">
    <location>
        <begin position="206"/>
        <end position="232"/>
    </location>
</feature>